<feature type="compositionally biased region" description="Polar residues" evidence="3">
    <location>
        <begin position="140"/>
        <end position="153"/>
    </location>
</feature>
<dbReference type="GeneID" id="81391002"/>
<dbReference type="GO" id="GO:0005634">
    <property type="term" value="C:nucleus"/>
    <property type="evidence" value="ECO:0007669"/>
    <property type="project" value="UniProtKB-SubCell"/>
</dbReference>
<name>A0A9W9GB77_9EURO</name>
<dbReference type="PANTHER" id="PTHR37534:SF2">
    <property type="entry name" value="N-ACETYLTRANSFERASE DOMAIN-CONTAINING PROTEIN"/>
    <property type="match status" value="1"/>
</dbReference>
<evidence type="ECO:0000313" key="4">
    <source>
        <dbReference type="EMBL" id="KAJ5115493.1"/>
    </source>
</evidence>
<evidence type="ECO:0000313" key="5">
    <source>
        <dbReference type="Proteomes" id="UP001141434"/>
    </source>
</evidence>
<keyword evidence="5" id="KW-1185">Reference proteome</keyword>
<dbReference type="Proteomes" id="UP001141434">
    <property type="component" value="Unassembled WGS sequence"/>
</dbReference>
<reference evidence="4" key="2">
    <citation type="journal article" date="2023" name="IMA Fungus">
        <title>Comparative genomic study of the Penicillium genus elucidates a diverse pangenome and 15 lateral gene transfer events.</title>
        <authorList>
            <person name="Petersen C."/>
            <person name="Sorensen T."/>
            <person name="Nielsen M.R."/>
            <person name="Sondergaard T.E."/>
            <person name="Sorensen J.L."/>
            <person name="Fitzpatrick D.A."/>
            <person name="Frisvad J.C."/>
            <person name="Nielsen K.L."/>
        </authorList>
    </citation>
    <scope>NUCLEOTIDE SEQUENCE</scope>
    <source>
        <strain evidence="4">IBT 34128</strain>
    </source>
</reference>
<sequence>MTAAPKSQCCGHIPPRASFISLFEQATEICRNAVDVLEPVGLVYEDSAKLGFDRRRARLRGLDFPETRFGYGHHRAVGLPSQLLPNASNNGFSGIVDFVLEPGSGTSDDVVDNVPSVLSPAEGGLHGDDGGSASIPEGASNPTNSQPSTTQELHTVAEQPIPTPTQQQGSLSMSQSEAGRPKQRSWPLRDPEEARLLQHFVETVAPFFDCTDRQQHFAVHIPYRARYCETLFNAILAMSARHLSRTASFDPYVSGHYYQACLETLIPALDDHGVTMDDDLLAATVILRLLEEYDVPLAGSDLRGHSFGTKAFIQGPPTSVTTTPSLRQAVYWSGLRQEIYNALSLQQAPDIDLSSLHSHFSPLGPDDGDCAWANQAIAHCADVLLFSFGAGPRSAAVHAELREKNQQWSDTHPASFDPYFVGNDEVEVGTAFPDIRFSSAWHVIGNQYADLARILLSVHDPDLPLVGPLRRRVVREADDQIRKGVWKVCGVALSNTSVPPAMVVGCMAIHLCGDRFTDRRQQDQLVQVLTRMDSLHGWPTHALQRQLRETWGVH</sequence>
<evidence type="ECO:0000256" key="1">
    <source>
        <dbReference type="ARBA" id="ARBA00004123"/>
    </source>
</evidence>
<dbReference type="GO" id="GO:0045944">
    <property type="term" value="P:positive regulation of transcription by RNA polymerase II"/>
    <property type="evidence" value="ECO:0007669"/>
    <property type="project" value="TreeGrafter"/>
</dbReference>
<organism evidence="4 5">
    <name type="scientific">Penicillium alfredii</name>
    <dbReference type="NCBI Taxonomy" id="1506179"/>
    <lineage>
        <taxon>Eukaryota</taxon>
        <taxon>Fungi</taxon>
        <taxon>Dikarya</taxon>
        <taxon>Ascomycota</taxon>
        <taxon>Pezizomycotina</taxon>
        <taxon>Eurotiomycetes</taxon>
        <taxon>Eurotiomycetidae</taxon>
        <taxon>Eurotiales</taxon>
        <taxon>Aspergillaceae</taxon>
        <taxon>Penicillium</taxon>
    </lineage>
</organism>
<evidence type="ECO:0000256" key="3">
    <source>
        <dbReference type="SAM" id="MobiDB-lite"/>
    </source>
</evidence>
<dbReference type="GO" id="GO:0003700">
    <property type="term" value="F:DNA-binding transcription factor activity"/>
    <property type="evidence" value="ECO:0007669"/>
    <property type="project" value="TreeGrafter"/>
</dbReference>
<comment type="caution">
    <text evidence="4">The sequence shown here is derived from an EMBL/GenBank/DDBJ whole genome shotgun (WGS) entry which is preliminary data.</text>
</comment>
<protein>
    <submittedName>
        <fullName evidence="4">Uncharacterized protein</fullName>
    </submittedName>
</protein>
<dbReference type="CDD" id="cd12148">
    <property type="entry name" value="fungal_TF_MHR"/>
    <property type="match status" value="1"/>
</dbReference>
<feature type="compositionally biased region" description="Polar residues" evidence="3">
    <location>
        <begin position="164"/>
        <end position="177"/>
    </location>
</feature>
<feature type="region of interest" description="Disordered" evidence="3">
    <location>
        <begin position="107"/>
        <end position="187"/>
    </location>
</feature>
<comment type="subcellular location">
    <subcellularLocation>
        <location evidence="1">Nucleus</location>
    </subcellularLocation>
</comment>
<gene>
    <name evidence="4" type="ORF">NUU61_001252</name>
</gene>
<dbReference type="InterPro" id="IPR021858">
    <property type="entry name" value="Fun_TF"/>
</dbReference>
<dbReference type="EMBL" id="JAPMSZ010000001">
    <property type="protein sequence ID" value="KAJ5115493.1"/>
    <property type="molecule type" value="Genomic_DNA"/>
</dbReference>
<dbReference type="RefSeq" id="XP_056516684.1">
    <property type="nucleotide sequence ID" value="XM_056651834.1"/>
</dbReference>
<dbReference type="GO" id="GO:0000976">
    <property type="term" value="F:transcription cis-regulatory region binding"/>
    <property type="evidence" value="ECO:0007669"/>
    <property type="project" value="TreeGrafter"/>
</dbReference>
<dbReference type="PANTHER" id="PTHR37534">
    <property type="entry name" value="TRANSCRIPTIONAL ACTIVATOR PROTEIN UGA3"/>
    <property type="match status" value="1"/>
</dbReference>
<dbReference type="OrthoDB" id="4525710at2759"/>
<dbReference type="Pfam" id="PF11951">
    <property type="entry name" value="Fungal_trans_2"/>
    <property type="match status" value="1"/>
</dbReference>
<proteinExistence type="predicted"/>
<keyword evidence="2" id="KW-0539">Nucleus</keyword>
<accession>A0A9W9GB77</accession>
<evidence type="ECO:0000256" key="2">
    <source>
        <dbReference type="ARBA" id="ARBA00023242"/>
    </source>
</evidence>
<dbReference type="AlphaFoldDB" id="A0A9W9GB77"/>
<reference evidence="4" key="1">
    <citation type="submission" date="2022-11" db="EMBL/GenBank/DDBJ databases">
        <authorList>
            <person name="Petersen C."/>
        </authorList>
    </citation>
    <scope>NUCLEOTIDE SEQUENCE</scope>
    <source>
        <strain evidence="4">IBT 34128</strain>
    </source>
</reference>